<dbReference type="PROSITE" id="PS51029">
    <property type="entry name" value="MADF"/>
    <property type="match status" value="1"/>
</dbReference>
<dbReference type="Pfam" id="PF02944">
    <property type="entry name" value="BESS"/>
    <property type="match status" value="1"/>
</dbReference>
<sequence length="240" mass="27793">MASSTRCKTSRSMVRTLTTNYEYYSEMEQRLIEAIHTFPELYDFGLINYKNGQHKELAWRKISEYVCVPVAVCRRRWKGLRDTYIRECRREIGAVKNGSGATPAGSRKKWKYADDMAFLYPFIKTTLEQHTENCTIEEEYHGNTEHVLLEDNRRSSISCVEQPPEMDVKTEDIEFEPQREMTVDYGRVNGVQGLSEPTVKQNSADLFCRSLVPHLETLPLEKLIKVQIQILQIIQDATGS</sequence>
<evidence type="ECO:0000313" key="5">
    <source>
        <dbReference type="Proteomes" id="UP001148018"/>
    </source>
</evidence>
<dbReference type="InterPro" id="IPR004210">
    <property type="entry name" value="BESS_motif"/>
</dbReference>
<dbReference type="GO" id="GO:0006357">
    <property type="term" value="P:regulation of transcription by RNA polymerase II"/>
    <property type="evidence" value="ECO:0007669"/>
    <property type="project" value="TreeGrafter"/>
</dbReference>
<dbReference type="InterPro" id="IPR039353">
    <property type="entry name" value="TF_Adf1"/>
</dbReference>
<evidence type="ECO:0000256" key="1">
    <source>
        <dbReference type="PROSITE-ProRule" id="PRU00371"/>
    </source>
</evidence>
<reference evidence="4" key="1">
    <citation type="submission" date="2022-07" db="EMBL/GenBank/DDBJ databases">
        <title>Chromosome-level genome of Muraenolepis orangiensis.</title>
        <authorList>
            <person name="Kim J."/>
        </authorList>
    </citation>
    <scope>NUCLEOTIDE SEQUENCE</scope>
    <source>
        <strain evidence="4">KU_S4_2022</strain>
        <tissue evidence="4">Muscle</tissue>
    </source>
</reference>
<keyword evidence="1" id="KW-0539">Nucleus</keyword>
<dbReference type="SMART" id="SM00595">
    <property type="entry name" value="MADF"/>
    <property type="match status" value="1"/>
</dbReference>
<comment type="caution">
    <text evidence="4">The sequence shown here is derived from an EMBL/GenBank/DDBJ whole genome shotgun (WGS) entry which is preliminary data.</text>
</comment>
<evidence type="ECO:0000259" key="2">
    <source>
        <dbReference type="PROSITE" id="PS51029"/>
    </source>
</evidence>
<name>A0A9Q0ICE1_9TELE</name>
<feature type="domain" description="BESS" evidence="3">
    <location>
        <begin position="201"/>
        <end position="240"/>
    </location>
</feature>
<dbReference type="GO" id="GO:0005667">
    <property type="term" value="C:transcription regulator complex"/>
    <property type="evidence" value="ECO:0007669"/>
    <property type="project" value="TreeGrafter"/>
</dbReference>
<dbReference type="AlphaFoldDB" id="A0A9Q0ICE1"/>
<dbReference type="InterPro" id="IPR006578">
    <property type="entry name" value="MADF-dom"/>
</dbReference>
<feature type="domain" description="MADF" evidence="2">
    <location>
        <begin position="30"/>
        <end position="124"/>
    </location>
</feature>
<evidence type="ECO:0000259" key="3">
    <source>
        <dbReference type="PROSITE" id="PS51031"/>
    </source>
</evidence>
<keyword evidence="5" id="KW-1185">Reference proteome</keyword>
<dbReference type="EMBL" id="JANIIK010000112">
    <property type="protein sequence ID" value="KAJ3593305.1"/>
    <property type="molecule type" value="Genomic_DNA"/>
</dbReference>
<evidence type="ECO:0008006" key="6">
    <source>
        <dbReference type="Google" id="ProtNLM"/>
    </source>
</evidence>
<dbReference type="GO" id="GO:0003677">
    <property type="term" value="F:DNA binding"/>
    <property type="evidence" value="ECO:0007669"/>
    <property type="project" value="InterPro"/>
</dbReference>
<gene>
    <name evidence="4" type="ORF">NHX12_005640</name>
</gene>
<organism evidence="4 5">
    <name type="scientific">Muraenolepis orangiensis</name>
    <name type="common">Patagonian moray cod</name>
    <dbReference type="NCBI Taxonomy" id="630683"/>
    <lineage>
        <taxon>Eukaryota</taxon>
        <taxon>Metazoa</taxon>
        <taxon>Chordata</taxon>
        <taxon>Craniata</taxon>
        <taxon>Vertebrata</taxon>
        <taxon>Euteleostomi</taxon>
        <taxon>Actinopterygii</taxon>
        <taxon>Neopterygii</taxon>
        <taxon>Teleostei</taxon>
        <taxon>Neoteleostei</taxon>
        <taxon>Acanthomorphata</taxon>
        <taxon>Zeiogadaria</taxon>
        <taxon>Gadariae</taxon>
        <taxon>Gadiformes</taxon>
        <taxon>Muraenolepidoidei</taxon>
        <taxon>Muraenolepididae</taxon>
        <taxon>Muraenolepis</taxon>
    </lineage>
</organism>
<comment type="subcellular location">
    <subcellularLocation>
        <location evidence="1">Nucleus</location>
    </subcellularLocation>
</comment>
<dbReference type="OrthoDB" id="5803771at2759"/>
<dbReference type="GO" id="GO:0005634">
    <property type="term" value="C:nucleus"/>
    <property type="evidence" value="ECO:0007669"/>
    <property type="project" value="UniProtKB-SubCell"/>
</dbReference>
<dbReference type="PANTHER" id="PTHR12243:SF48">
    <property type="entry name" value="MADF DOMAIN-CONTAINING PROTEIN"/>
    <property type="match status" value="1"/>
</dbReference>
<dbReference type="PROSITE" id="PS51031">
    <property type="entry name" value="BESS"/>
    <property type="match status" value="1"/>
</dbReference>
<dbReference type="PANTHER" id="PTHR12243">
    <property type="entry name" value="MADF DOMAIN TRANSCRIPTION FACTOR"/>
    <property type="match status" value="1"/>
</dbReference>
<accession>A0A9Q0ICE1</accession>
<dbReference type="Proteomes" id="UP001148018">
    <property type="component" value="Unassembled WGS sequence"/>
</dbReference>
<dbReference type="Pfam" id="PF10545">
    <property type="entry name" value="MADF_DNA_bdg"/>
    <property type="match status" value="1"/>
</dbReference>
<evidence type="ECO:0000313" key="4">
    <source>
        <dbReference type="EMBL" id="KAJ3593305.1"/>
    </source>
</evidence>
<proteinExistence type="predicted"/>
<protein>
    <recommendedName>
        <fullName evidence="6">MADF domain-containing protein</fullName>
    </recommendedName>
</protein>